<dbReference type="Proteomes" id="UP001221413">
    <property type="component" value="Unassembled WGS sequence"/>
</dbReference>
<dbReference type="EMBL" id="JAQGDS010000012">
    <property type="protein sequence ID" value="KAJ6256731.1"/>
    <property type="molecule type" value="Genomic_DNA"/>
</dbReference>
<gene>
    <name evidence="2" type="ORF">Dda_8598</name>
</gene>
<proteinExistence type="predicted"/>
<evidence type="ECO:0000313" key="3">
    <source>
        <dbReference type="Proteomes" id="UP001221413"/>
    </source>
</evidence>
<sequence length="377" mass="40806">MESAIPASQVRERIEDGDAEPSTQALKRKREPEFSVQDFLDAIDEDLTSKIDSAVKASIKNHLLGTLKTINLNKLSVEVATSLFGLEMDDYSLDSAKHRWDVECSGISGIVAPADFLKTLHKHSTFGVTHGNASRAVVYAILFEALWLYSTSIPEIDTENYQPSTETDGEEKVIKLKKSGIRSLSEVLQALKIMRASKVSMNLMDGSEREYTLGDTQYVGFIDYSITIPAKFFGGSSAGNTQLVNIVQAKKPGGLEDAAGTLLADMGMRRSMHIKASSKHAHGGWSVYGAVTDGYEWSLYKVTCEGKVGQGFARSLVTSTSGSEIEEDTINGSLQVPLTSISSKKHLQHSQMSATALKWAAPTASAGAMVAEVEEKG</sequence>
<accession>A0AAD6IQW6</accession>
<comment type="caution">
    <text evidence="2">The sequence shown here is derived from an EMBL/GenBank/DDBJ whole genome shotgun (WGS) entry which is preliminary data.</text>
</comment>
<evidence type="ECO:0000256" key="1">
    <source>
        <dbReference type="SAM" id="MobiDB-lite"/>
    </source>
</evidence>
<feature type="region of interest" description="Disordered" evidence="1">
    <location>
        <begin position="1"/>
        <end position="30"/>
    </location>
</feature>
<keyword evidence="3" id="KW-1185">Reference proteome</keyword>
<organism evidence="2 3">
    <name type="scientific">Drechslerella dactyloides</name>
    <name type="common">Nematode-trapping fungus</name>
    <name type="synonym">Arthrobotrys dactyloides</name>
    <dbReference type="NCBI Taxonomy" id="74499"/>
    <lineage>
        <taxon>Eukaryota</taxon>
        <taxon>Fungi</taxon>
        <taxon>Dikarya</taxon>
        <taxon>Ascomycota</taxon>
        <taxon>Pezizomycotina</taxon>
        <taxon>Orbiliomycetes</taxon>
        <taxon>Orbiliales</taxon>
        <taxon>Orbiliaceae</taxon>
        <taxon>Drechslerella</taxon>
    </lineage>
</organism>
<reference evidence="2" key="1">
    <citation type="submission" date="2023-01" db="EMBL/GenBank/DDBJ databases">
        <title>The chitinases involved in constricting ring structure development in the nematode-trapping fungus Drechslerella dactyloides.</title>
        <authorList>
            <person name="Wang R."/>
            <person name="Zhang L."/>
            <person name="Tang P."/>
            <person name="Li S."/>
            <person name="Liang L."/>
        </authorList>
    </citation>
    <scope>NUCLEOTIDE SEQUENCE</scope>
    <source>
        <strain evidence="2">YMF1.00031</strain>
    </source>
</reference>
<name>A0AAD6IQW6_DREDA</name>
<evidence type="ECO:0000313" key="2">
    <source>
        <dbReference type="EMBL" id="KAJ6256731.1"/>
    </source>
</evidence>
<protein>
    <submittedName>
        <fullName evidence="2">Uncharacterized protein</fullName>
    </submittedName>
</protein>
<dbReference type="AlphaFoldDB" id="A0AAD6IQW6"/>